<sequence>MTNAPEEGAPSSYTVTDLAEVPTLGGLYARGAAASVVKRPRAGVVLPAVAYRVADVDTADAAARLAAYQDVVGEPSSDVLPAGFLHVLAFPLATAVMVRKDFPLGLLGMVHLRNVARVLFPVRLGDRLEIRAWAENARAHRRGVRVDVVAEARVNGALAYRAVSTYLAKGYAVSGDAGPGTDGGVSRRRDAERPSWTPPLPTARWSLGRSVGPEYGAVSGDRNPIHLSALGAKAFGFPRAIAHGMYTAARALAEVGPARRGDAYEWTAEFHKPVLLPGSVDVAVRYASDAGADVAAGPAGGFVYDGWRTGRTTRHFTGTVTPL</sequence>
<reference evidence="4 5" key="1">
    <citation type="journal article" date="2021" name="Arch. Microbiol.">
        <title>Myceligenerans indicum sp. nov., an actinobacterium isolated from mangrove sediment of Sundarbans, India.</title>
        <authorList>
            <person name="Asha K."/>
            <person name="Bhadury P."/>
        </authorList>
    </citation>
    <scope>NUCLEOTIDE SEQUENCE [LARGE SCALE GENOMIC DNA]</scope>
    <source>
        <strain evidence="4 5">I2</strain>
    </source>
</reference>
<dbReference type="PANTHER" id="PTHR43841">
    <property type="entry name" value="3-HYDROXYACYL-THIOESTER DEHYDRATASE HTDX-RELATED"/>
    <property type="match status" value="1"/>
</dbReference>
<dbReference type="InterPro" id="IPR029069">
    <property type="entry name" value="HotDog_dom_sf"/>
</dbReference>
<evidence type="ECO:0000313" key="5">
    <source>
        <dbReference type="Proteomes" id="UP000675409"/>
    </source>
</evidence>
<dbReference type="SUPFAM" id="SSF54637">
    <property type="entry name" value="Thioesterase/thiol ester dehydrase-isomerase"/>
    <property type="match status" value="2"/>
</dbReference>
<evidence type="ECO:0000256" key="2">
    <source>
        <dbReference type="SAM" id="MobiDB-lite"/>
    </source>
</evidence>
<organism evidence="4 5">
    <name type="scientific">Myceligenerans indicum</name>
    <dbReference type="NCBI Taxonomy" id="2593663"/>
    <lineage>
        <taxon>Bacteria</taxon>
        <taxon>Bacillati</taxon>
        <taxon>Actinomycetota</taxon>
        <taxon>Actinomycetes</taxon>
        <taxon>Micrococcales</taxon>
        <taxon>Promicromonosporaceae</taxon>
        <taxon>Myceligenerans</taxon>
    </lineage>
</organism>
<evidence type="ECO:0000313" key="4">
    <source>
        <dbReference type="EMBL" id="MBL0887618.1"/>
    </source>
</evidence>
<comment type="caution">
    <text evidence="4">The sequence shown here is derived from an EMBL/GenBank/DDBJ whole genome shotgun (WGS) entry which is preliminary data.</text>
</comment>
<protein>
    <recommendedName>
        <fullName evidence="3">MaoC-like domain-containing protein</fullName>
    </recommendedName>
</protein>
<name>A0ABS1LN55_9MICO</name>
<dbReference type="Proteomes" id="UP000675409">
    <property type="component" value="Unassembled WGS sequence"/>
</dbReference>
<dbReference type="InterPro" id="IPR003965">
    <property type="entry name" value="Fatty_acid_synthase"/>
</dbReference>
<proteinExistence type="inferred from homology"/>
<dbReference type="EMBL" id="JABBYC010000032">
    <property type="protein sequence ID" value="MBL0887618.1"/>
    <property type="molecule type" value="Genomic_DNA"/>
</dbReference>
<feature type="region of interest" description="Disordered" evidence="2">
    <location>
        <begin position="178"/>
        <end position="203"/>
    </location>
</feature>
<keyword evidence="5" id="KW-1185">Reference proteome</keyword>
<feature type="domain" description="MaoC-like" evidence="3">
    <location>
        <begin position="215"/>
        <end position="284"/>
    </location>
</feature>
<evidence type="ECO:0000256" key="1">
    <source>
        <dbReference type="ARBA" id="ARBA00005254"/>
    </source>
</evidence>
<dbReference type="InterPro" id="IPR002539">
    <property type="entry name" value="MaoC-like_dom"/>
</dbReference>
<dbReference type="Pfam" id="PF01575">
    <property type="entry name" value="MaoC_dehydratas"/>
    <property type="match status" value="1"/>
</dbReference>
<dbReference type="Gene3D" id="3.10.129.10">
    <property type="entry name" value="Hotdog Thioesterase"/>
    <property type="match status" value="1"/>
</dbReference>
<dbReference type="PRINTS" id="PR01483">
    <property type="entry name" value="FASYNTHASE"/>
</dbReference>
<accession>A0ABS1LN55</accession>
<comment type="similarity">
    <text evidence="1">Belongs to the enoyl-CoA hydratase/isomerase family.</text>
</comment>
<dbReference type="PANTHER" id="PTHR43841:SF1">
    <property type="entry name" value="3-HYDROXYACYL-THIOESTER DEHYDRATASE X"/>
    <property type="match status" value="1"/>
</dbReference>
<evidence type="ECO:0000259" key="3">
    <source>
        <dbReference type="Pfam" id="PF01575"/>
    </source>
</evidence>
<gene>
    <name evidence="4" type="ORF">HGK34_15235</name>
</gene>